<keyword evidence="3 5" id="KW-1133">Transmembrane helix</keyword>
<dbReference type="GO" id="GO:0016020">
    <property type="term" value="C:membrane"/>
    <property type="evidence" value="ECO:0007669"/>
    <property type="project" value="UniProtKB-SubCell"/>
</dbReference>
<sequence>MSIAMWCLVIASLMPFAAVYPAKADPELDNRDPRARHAEQSGFRRRAYAAHQNCWEAFLLFGVAVIVAEMNGGPQPAINALAIVFIVVRIAYVLSYLKGMNLIRSGLWSAGWLLAMAIFLSPVWG</sequence>
<evidence type="ECO:0000256" key="4">
    <source>
        <dbReference type="ARBA" id="ARBA00023136"/>
    </source>
</evidence>
<evidence type="ECO:0000256" key="2">
    <source>
        <dbReference type="ARBA" id="ARBA00022692"/>
    </source>
</evidence>
<keyword evidence="8" id="KW-1185">Reference proteome</keyword>
<dbReference type="Proteomes" id="UP001229244">
    <property type="component" value="Unassembled WGS sequence"/>
</dbReference>
<organism evidence="7 8">
    <name type="scientific">Amorphus orientalis</name>
    <dbReference type="NCBI Taxonomy" id="649198"/>
    <lineage>
        <taxon>Bacteria</taxon>
        <taxon>Pseudomonadati</taxon>
        <taxon>Pseudomonadota</taxon>
        <taxon>Alphaproteobacteria</taxon>
        <taxon>Hyphomicrobiales</taxon>
        <taxon>Amorphaceae</taxon>
        <taxon>Amorphus</taxon>
    </lineage>
</organism>
<feature type="chain" id="PRO_5042286960" evidence="6">
    <location>
        <begin position="25"/>
        <end position="125"/>
    </location>
</feature>
<gene>
    <name evidence="7" type="ORF">J2S73_001660</name>
</gene>
<feature type="transmembrane region" description="Helical" evidence="5">
    <location>
        <begin position="77"/>
        <end position="94"/>
    </location>
</feature>
<feature type="signal peptide" evidence="6">
    <location>
        <begin position="1"/>
        <end position="24"/>
    </location>
</feature>
<dbReference type="PANTHER" id="PTHR35371:SF1">
    <property type="entry name" value="BLR7753 PROTEIN"/>
    <property type="match status" value="1"/>
</dbReference>
<dbReference type="InterPro" id="IPR023352">
    <property type="entry name" value="MAPEG-like_dom_sf"/>
</dbReference>
<dbReference type="Pfam" id="PF01124">
    <property type="entry name" value="MAPEG"/>
    <property type="match status" value="1"/>
</dbReference>
<evidence type="ECO:0000313" key="8">
    <source>
        <dbReference type="Proteomes" id="UP001229244"/>
    </source>
</evidence>
<dbReference type="EMBL" id="JAUSUL010000002">
    <property type="protein sequence ID" value="MDQ0315203.1"/>
    <property type="molecule type" value="Genomic_DNA"/>
</dbReference>
<protein>
    <submittedName>
        <fullName evidence="7">MAPEG superfamily protein</fullName>
    </submittedName>
</protein>
<dbReference type="PANTHER" id="PTHR35371">
    <property type="entry name" value="INNER MEMBRANE PROTEIN"/>
    <property type="match status" value="1"/>
</dbReference>
<dbReference type="Gene3D" id="1.20.120.550">
    <property type="entry name" value="Membrane associated eicosanoid/glutathione metabolism-like domain"/>
    <property type="match status" value="1"/>
</dbReference>
<dbReference type="RefSeq" id="WP_306885042.1">
    <property type="nucleotide sequence ID" value="NZ_JAUSUL010000002.1"/>
</dbReference>
<comment type="caution">
    <text evidence="7">The sequence shown here is derived from an EMBL/GenBank/DDBJ whole genome shotgun (WGS) entry which is preliminary data.</text>
</comment>
<dbReference type="InterPro" id="IPR001129">
    <property type="entry name" value="Membr-assoc_MAPEG"/>
</dbReference>
<comment type="subcellular location">
    <subcellularLocation>
        <location evidence="1">Membrane</location>
    </subcellularLocation>
</comment>
<name>A0AAE3VNA1_9HYPH</name>
<dbReference type="SUPFAM" id="SSF161084">
    <property type="entry name" value="MAPEG domain-like"/>
    <property type="match status" value="1"/>
</dbReference>
<keyword evidence="4 5" id="KW-0472">Membrane</keyword>
<keyword evidence="2 5" id="KW-0812">Transmembrane</keyword>
<evidence type="ECO:0000256" key="3">
    <source>
        <dbReference type="ARBA" id="ARBA00022989"/>
    </source>
</evidence>
<evidence type="ECO:0000313" key="7">
    <source>
        <dbReference type="EMBL" id="MDQ0315203.1"/>
    </source>
</evidence>
<dbReference type="AlphaFoldDB" id="A0AAE3VNA1"/>
<evidence type="ECO:0000256" key="5">
    <source>
        <dbReference type="SAM" id="Phobius"/>
    </source>
</evidence>
<evidence type="ECO:0000256" key="6">
    <source>
        <dbReference type="SAM" id="SignalP"/>
    </source>
</evidence>
<accession>A0AAE3VNA1</accession>
<proteinExistence type="predicted"/>
<reference evidence="7" key="1">
    <citation type="submission" date="2023-07" db="EMBL/GenBank/DDBJ databases">
        <title>Genomic Encyclopedia of Type Strains, Phase IV (KMG-IV): sequencing the most valuable type-strain genomes for metagenomic binning, comparative biology and taxonomic classification.</title>
        <authorList>
            <person name="Goeker M."/>
        </authorList>
    </citation>
    <scope>NUCLEOTIDE SEQUENCE</scope>
    <source>
        <strain evidence="7">DSM 21202</strain>
    </source>
</reference>
<evidence type="ECO:0000256" key="1">
    <source>
        <dbReference type="ARBA" id="ARBA00004370"/>
    </source>
</evidence>
<feature type="transmembrane region" description="Helical" evidence="5">
    <location>
        <begin position="106"/>
        <end position="124"/>
    </location>
</feature>
<keyword evidence="6" id="KW-0732">Signal</keyword>